<keyword evidence="1" id="KW-0479">Metal-binding</keyword>
<keyword evidence="1" id="KW-0863">Zinc-finger</keyword>
<dbReference type="InterPro" id="IPR036514">
    <property type="entry name" value="SGNH_hydro_sf"/>
</dbReference>
<sequence>MLKCTNEPGVERGITPDNENNDGSKSAPSYSEVTKLKFNKPKRSLVIGDSMIRDLTCDTFENTDIKCIRGATTSTIRDSLNTMDVSVYDHIVVHVGTNDISMSIPLEKTLSNFEEIVASTQVSQVGSKIAISGPCPRLDQYSQGAEQLDISLQDLSSRLDCRYIQLSASMTYADGEADTGLFADNFHLNHQGTDRLIDKLTQVPWLCRSSSRYRRLSNSDHRVSNPDRFRRGNWDRRDYHDYRRLNPRHETSGNRNPSQQFPRRSQYSIDIVRGCYNCGENNHNLERCRFDRPIQCRSCGRHGHKEKNCMYKRPTY</sequence>
<feature type="domain" description="CCHC-type" evidence="3">
    <location>
        <begin position="296"/>
        <end position="309"/>
    </location>
</feature>
<dbReference type="Proteomes" id="UP001152320">
    <property type="component" value="Chromosome 6"/>
</dbReference>
<evidence type="ECO:0000313" key="5">
    <source>
        <dbReference type="Proteomes" id="UP001152320"/>
    </source>
</evidence>
<dbReference type="Gene3D" id="3.40.50.1110">
    <property type="entry name" value="SGNH hydrolase"/>
    <property type="match status" value="1"/>
</dbReference>
<evidence type="ECO:0000256" key="2">
    <source>
        <dbReference type="SAM" id="MobiDB-lite"/>
    </source>
</evidence>
<gene>
    <name evidence="4" type="ORF">HOLleu_13866</name>
</gene>
<dbReference type="GO" id="GO:0003676">
    <property type="term" value="F:nucleic acid binding"/>
    <property type="evidence" value="ECO:0007669"/>
    <property type="project" value="InterPro"/>
</dbReference>
<comment type="caution">
    <text evidence="4">The sequence shown here is derived from an EMBL/GenBank/DDBJ whole genome shotgun (WGS) entry which is preliminary data.</text>
</comment>
<dbReference type="Pfam" id="PF13472">
    <property type="entry name" value="Lipase_GDSL_2"/>
    <property type="match status" value="1"/>
</dbReference>
<dbReference type="InterPro" id="IPR036875">
    <property type="entry name" value="Znf_CCHC_sf"/>
</dbReference>
<evidence type="ECO:0000313" key="4">
    <source>
        <dbReference type="EMBL" id="KAJ8039763.1"/>
    </source>
</evidence>
<name>A0A9Q1HBV9_HOLLE</name>
<evidence type="ECO:0000259" key="3">
    <source>
        <dbReference type="PROSITE" id="PS50158"/>
    </source>
</evidence>
<evidence type="ECO:0000256" key="1">
    <source>
        <dbReference type="PROSITE-ProRule" id="PRU00047"/>
    </source>
</evidence>
<reference evidence="4" key="1">
    <citation type="submission" date="2021-10" db="EMBL/GenBank/DDBJ databases">
        <title>Tropical sea cucumber genome reveals ecological adaptation and Cuvierian tubules defense mechanism.</title>
        <authorList>
            <person name="Chen T."/>
        </authorList>
    </citation>
    <scope>NUCLEOTIDE SEQUENCE</scope>
    <source>
        <strain evidence="4">Nanhai2018</strain>
        <tissue evidence="4">Muscle</tissue>
    </source>
</reference>
<proteinExistence type="predicted"/>
<dbReference type="AlphaFoldDB" id="A0A9Q1HBV9"/>
<feature type="region of interest" description="Disordered" evidence="2">
    <location>
        <begin position="1"/>
        <end position="32"/>
    </location>
</feature>
<dbReference type="EMBL" id="JAIZAY010000006">
    <property type="protein sequence ID" value="KAJ8039763.1"/>
    <property type="molecule type" value="Genomic_DNA"/>
</dbReference>
<dbReference type="PROSITE" id="PS50158">
    <property type="entry name" value="ZF_CCHC"/>
    <property type="match status" value="1"/>
</dbReference>
<keyword evidence="5" id="KW-1185">Reference proteome</keyword>
<dbReference type="Gene3D" id="4.10.60.10">
    <property type="entry name" value="Zinc finger, CCHC-type"/>
    <property type="match status" value="1"/>
</dbReference>
<dbReference type="OrthoDB" id="10072345at2759"/>
<dbReference type="InterPro" id="IPR001878">
    <property type="entry name" value="Znf_CCHC"/>
</dbReference>
<dbReference type="GO" id="GO:0008270">
    <property type="term" value="F:zinc ion binding"/>
    <property type="evidence" value="ECO:0007669"/>
    <property type="project" value="UniProtKB-KW"/>
</dbReference>
<keyword evidence="1" id="KW-0862">Zinc</keyword>
<feature type="compositionally biased region" description="Polar residues" evidence="2">
    <location>
        <begin position="17"/>
        <end position="32"/>
    </location>
</feature>
<organism evidence="4 5">
    <name type="scientific">Holothuria leucospilota</name>
    <name type="common">Black long sea cucumber</name>
    <name type="synonym">Mertensiothuria leucospilota</name>
    <dbReference type="NCBI Taxonomy" id="206669"/>
    <lineage>
        <taxon>Eukaryota</taxon>
        <taxon>Metazoa</taxon>
        <taxon>Echinodermata</taxon>
        <taxon>Eleutherozoa</taxon>
        <taxon>Echinozoa</taxon>
        <taxon>Holothuroidea</taxon>
        <taxon>Aspidochirotacea</taxon>
        <taxon>Aspidochirotida</taxon>
        <taxon>Holothuriidae</taxon>
        <taxon>Holothuria</taxon>
    </lineage>
</organism>
<dbReference type="SUPFAM" id="SSF52266">
    <property type="entry name" value="SGNH hydrolase"/>
    <property type="match status" value="1"/>
</dbReference>
<dbReference type="InterPro" id="IPR013830">
    <property type="entry name" value="SGNH_hydro"/>
</dbReference>
<protein>
    <recommendedName>
        <fullName evidence="3">CCHC-type domain-containing protein</fullName>
    </recommendedName>
</protein>
<dbReference type="SUPFAM" id="SSF57756">
    <property type="entry name" value="Retrovirus zinc finger-like domains"/>
    <property type="match status" value="1"/>
</dbReference>
<accession>A0A9Q1HBV9</accession>